<evidence type="ECO:0000313" key="1">
    <source>
        <dbReference type="EMBL" id="SCM83757.1"/>
    </source>
</evidence>
<gene>
    <name evidence="1" type="ORF">KL86SPO_70615</name>
</gene>
<name>A0A212M1X8_9FIRM</name>
<accession>A0A212M1X8</accession>
<protein>
    <submittedName>
        <fullName evidence="1">Uncharacterized protein</fullName>
    </submittedName>
</protein>
<proteinExistence type="predicted"/>
<reference evidence="1" key="1">
    <citation type="submission" date="2016-08" db="EMBL/GenBank/DDBJ databases">
        <authorList>
            <person name="Seilhamer J.J."/>
        </authorList>
    </citation>
    <scope>NUCLEOTIDE SEQUENCE</scope>
    <source>
        <strain evidence="1">86</strain>
    </source>
</reference>
<organism evidence="1">
    <name type="scientific">uncultured Sporomusa sp</name>
    <dbReference type="NCBI Taxonomy" id="307249"/>
    <lineage>
        <taxon>Bacteria</taxon>
        <taxon>Bacillati</taxon>
        <taxon>Bacillota</taxon>
        <taxon>Negativicutes</taxon>
        <taxon>Selenomonadales</taxon>
        <taxon>Sporomusaceae</taxon>
        <taxon>Sporomusa</taxon>
        <taxon>environmental samples</taxon>
    </lineage>
</organism>
<dbReference type="AlphaFoldDB" id="A0A212M1X8"/>
<sequence length="118" mass="13858">MPLLLQGIVLAYRITPVTFKLLNVWTIKKPGFQTGILAFLCKINKLKRYGIQIKQIFFIRFKWCYNQNRKLRKIQQQILKESEAIDYAKAGVQLSKMQGLRIVCICLSQENFRIKCGF</sequence>
<dbReference type="EMBL" id="FMJE01000007">
    <property type="protein sequence ID" value="SCM83757.1"/>
    <property type="molecule type" value="Genomic_DNA"/>
</dbReference>